<proteinExistence type="predicted"/>
<name>U5QL96_GLOK1</name>
<dbReference type="InterPro" id="IPR050570">
    <property type="entry name" value="Cell_wall_metabolism_enzyme"/>
</dbReference>
<dbReference type="SUPFAM" id="SSF51261">
    <property type="entry name" value="Duplicated hybrid motif"/>
    <property type="match status" value="1"/>
</dbReference>
<dbReference type="OrthoDB" id="507840at2"/>
<dbReference type="RefSeq" id="WP_023173587.1">
    <property type="nucleotide sequence ID" value="NC_022600.1"/>
</dbReference>
<dbReference type="eggNOG" id="COG0739">
    <property type="taxonomic scope" value="Bacteria"/>
</dbReference>
<dbReference type="InterPro" id="IPR016047">
    <property type="entry name" value="M23ase_b-sheet_dom"/>
</dbReference>
<dbReference type="Gene3D" id="2.70.70.10">
    <property type="entry name" value="Glucose Permease (Domain IIA)"/>
    <property type="match status" value="1"/>
</dbReference>
<evidence type="ECO:0000259" key="2">
    <source>
        <dbReference type="Pfam" id="PF01551"/>
    </source>
</evidence>
<dbReference type="Proteomes" id="UP000017396">
    <property type="component" value="Chromosome"/>
</dbReference>
<dbReference type="PANTHER" id="PTHR21666:SF289">
    <property type="entry name" value="L-ALA--D-GLU ENDOPEPTIDASE"/>
    <property type="match status" value="1"/>
</dbReference>
<dbReference type="InterPro" id="IPR011055">
    <property type="entry name" value="Dup_hybrid_motif"/>
</dbReference>
<evidence type="ECO:0000313" key="3">
    <source>
        <dbReference type="EMBL" id="AGY58435.1"/>
    </source>
</evidence>
<dbReference type="Pfam" id="PF01551">
    <property type="entry name" value="Peptidase_M23"/>
    <property type="match status" value="1"/>
</dbReference>
<accession>U5QL96</accession>
<reference evidence="3 4" key="1">
    <citation type="journal article" date="2013" name="PLoS ONE">
        <title>Cultivation and Complete Genome Sequencing of Gloeobacter kilaueensis sp. nov., from a Lava Cave in Kilauea Caldera, Hawai'i.</title>
        <authorList>
            <person name="Saw J.H."/>
            <person name="Schatz M."/>
            <person name="Brown M.V."/>
            <person name="Kunkel D.D."/>
            <person name="Foster J.S."/>
            <person name="Shick H."/>
            <person name="Christensen S."/>
            <person name="Hou S."/>
            <person name="Wan X."/>
            <person name="Donachie S.P."/>
        </authorList>
    </citation>
    <scope>NUCLEOTIDE SEQUENCE [LARGE SCALE GENOMIC DNA]</scope>
    <source>
        <strain evidence="4">JS</strain>
    </source>
</reference>
<dbReference type="HOGENOM" id="CLU_029425_13_4_3"/>
<sequence>MPVFPRSAASRCAVAVLAQRRWAVLLLATLLVFVHFQPVAQARAGRYRLALSSTSRRVARPRGLPVRGRVRITSRFGWRIDPFTHRRAFHNGIDFAGRRGTPIFATAPGIVGLAGWSRGGYGKRILIRHGRGWSTLYGHLSRIKVRPGMRVRRRQLIGRMGSTGRSTAPHLHYTIFRRGRAINPRPFLRRR</sequence>
<evidence type="ECO:0000313" key="4">
    <source>
        <dbReference type="Proteomes" id="UP000017396"/>
    </source>
</evidence>
<organism evidence="3 4">
    <name type="scientific">Gloeobacter kilaueensis (strain ATCC BAA-2537 / CCAP 1431/1 / ULC 316 / JS1)</name>
    <dbReference type="NCBI Taxonomy" id="1183438"/>
    <lineage>
        <taxon>Bacteria</taxon>
        <taxon>Bacillati</taxon>
        <taxon>Cyanobacteriota</taxon>
        <taxon>Cyanophyceae</taxon>
        <taxon>Gloeobacterales</taxon>
        <taxon>Gloeobacteraceae</taxon>
        <taxon>Gloeobacter</taxon>
    </lineage>
</organism>
<dbReference type="PATRIC" id="fig|1183438.3.peg.2149"/>
<dbReference type="STRING" id="1183438.GKIL_2189"/>
<dbReference type="EMBL" id="CP003587">
    <property type="protein sequence ID" value="AGY58435.1"/>
    <property type="molecule type" value="Genomic_DNA"/>
</dbReference>
<dbReference type="GO" id="GO:0004222">
    <property type="term" value="F:metalloendopeptidase activity"/>
    <property type="evidence" value="ECO:0007669"/>
    <property type="project" value="TreeGrafter"/>
</dbReference>
<keyword evidence="4" id="KW-1185">Reference proteome</keyword>
<feature type="domain" description="M23ase beta-sheet core" evidence="2">
    <location>
        <begin position="89"/>
        <end position="184"/>
    </location>
</feature>
<dbReference type="FunFam" id="2.70.70.10:FF:000006">
    <property type="entry name" value="M23 family peptidase"/>
    <property type="match status" value="1"/>
</dbReference>
<protein>
    <submittedName>
        <fullName evidence="3">Peptidase M23</fullName>
    </submittedName>
</protein>
<gene>
    <name evidence="3" type="ORF">GKIL_2189</name>
</gene>
<dbReference type="PANTHER" id="PTHR21666">
    <property type="entry name" value="PEPTIDASE-RELATED"/>
    <property type="match status" value="1"/>
</dbReference>
<dbReference type="KEGG" id="glj:GKIL_2189"/>
<dbReference type="AlphaFoldDB" id="U5QL96"/>
<dbReference type="CDD" id="cd12797">
    <property type="entry name" value="M23_peptidase"/>
    <property type="match status" value="1"/>
</dbReference>
<evidence type="ECO:0000256" key="1">
    <source>
        <dbReference type="ARBA" id="ARBA00022729"/>
    </source>
</evidence>
<keyword evidence="1" id="KW-0732">Signal</keyword>